<keyword evidence="1" id="KW-0812">Transmembrane</keyword>
<protein>
    <submittedName>
        <fullName evidence="2">Uncharacterized protein</fullName>
    </submittedName>
</protein>
<gene>
    <name evidence="2" type="ORF">PAP_00445</name>
</gene>
<evidence type="ECO:0000313" key="3">
    <source>
        <dbReference type="Proteomes" id="UP000027981"/>
    </source>
</evidence>
<dbReference type="KEGG" id="ppac:PAP_00445"/>
<sequence>MLRFRSLWVLAVPFLIVAGVAGSYPLRWLSVLIASLILLTAFLVEAEVYYGERKKKKEFVQIGKSEFQRLTDLVKLAKKGKTAQNLIENKIVEIYALAEEKSLQDIRKSPNRALEVLRSEGDFLQNLEKALDFIEEDLKRIRGEFE</sequence>
<proteinExistence type="predicted"/>
<dbReference type="AlphaFoldDB" id="A0A075LR09"/>
<dbReference type="RefSeq" id="WP_048164010.1">
    <property type="nucleotide sequence ID" value="NZ_CP006019.1"/>
</dbReference>
<dbReference type="HOGENOM" id="CLU_147803_0_0_2"/>
<reference evidence="3" key="1">
    <citation type="submission" date="2013-06" db="EMBL/GenBank/DDBJ databases">
        <title>Complete Genome Sequence of Hyperthermophilic Palaeococcus pacificus DY20341T, Isolated from a Deep-Sea Hydrothermal Sediments.</title>
        <authorList>
            <person name="Zeng X."/>
            <person name="Shao Z."/>
        </authorList>
    </citation>
    <scope>NUCLEOTIDE SEQUENCE [LARGE SCALE GENOMIC DNA]</scope>
    <source>
        <strain evidence="3">DY20341</strain>
    </source>
</reference>
<accession>A0A075LR09</accession>
<dbReference type="GeneID" id="24841225"/>
<evidence type="ECO:0000313" key="2">
    <source>
        <dbReference type="EMBL" id="AIF68536.1"/>
    </source>
</evidence>
<dbReference type="OrthoDB" id="100157at2157"/>
<keyword evidence="1" id="KW-0472">Membrane</keyword>
<name>A0A075LR09_9EURY</name>
<keyword evidence="3" id="KW-1185">Reference proteome</keyword>
<organism evidence="2 3">
    <name type="scientific">Palaeococcus pacificus DY20341</name>
    <dbReference type="NCBI Taxonomy" id="1343739"/>
    <lineage>
        <taxon>Archaea</taxon>
        <taxon>Methanobacteriati</taxon>
        <taxon>Methanobacteriota</taxon>
        <taxon>Thermococci</taxon>
        <taxon>Thermococcales</taxon>
        <taxon>Thermococcaceae</taxon>
        <taxon>Palaeococcus</taxon>
    </lineage>
</organism>
<dbReference type="EMBL" id="CP006019">
    <property type="protein sequence ID" value="AIF68536.1"/>
    <property type="molecule type" value="Genomic_DNA"/>
</dbReference>
<dbReference type="eggNOG" id="arCOG05833">
    <property type="taxonomic scope" value="Archaea"/>
</dbReference>
<reference evidence="2 3" key="2">
    <citation type="journal article" date="2015" name="Genome Announc.">
        <title>Complete Genome Sequence of Hyperthermophilic Piezophilic Archaeon Palaeococcus pacificus DY20341T, Isolated from Deep-Sea Hydrothermal Sediments.</title>
        <authorList>
            <person name="Zeng X."/>
            <person name="Jebbar M."/>
            <person name="Shao Z."/>
        </authorList>
    </citation>
    <scope>NUCLEOTIDE SEQUENCE [LARGE SCALE GENOMIC DNA]</scope>
    <source>
        <strain evidence="2 3">DY20341</strain>
    </source>
</reference>
<feature type="transmembrane region" description="Helical" evidence="1">
    <location>
        <begin position="31"/>
        <end position="50"/>
    </location>
</feature>
<dbReference type="STRING" id="1343739.PAP_00445"/>
<dbReference type="Proteomes" id="UP000027981">
    <property type="component" value="Chromosome"/>
</dbReference>
<evidence type="ECO:0000256" key="1">
    <source>
        <dbReference type="SAM" id="Phobius"/>
    </source>
</evidence>
<keyword evidence="1" id="KW-1133">Transmembrane helix</keyword>